<evidence type="ECO:0000256" key="3">
    <source>
        <dbReference type="SAM" id="SignalP"/>
    </source>
</evidence>
<comment type="similarity">
    <text evidence="1 2">Belongs to the calycin superfamily. Lipocalin family.</text>
</comment>
<dbReference type="EMBL" id="VWZR01000416">
    <property type="protein sequence ID" value="NXH65828.1"/>
    <property type="molecule type" value="Genomic_DNA"/>
</dbReference>
<dbReference type="PANTHER" id="PTHR11430:SF77">
    <property type="entry name" value="LIPOCALIN-LIKE 1 PROTEIN"/>
    <property type="match status" value="1"/>
</dbReference>
<dbReference type="Pfam" id="PF00061">
    <property type="entry name" value="Lipocalin"/>
    <property type="match status" value="1"/>
</dbReference>
<evidence type="ECO:0000313" key="6">
    <source>
        <dbReference type="Proteomes" id="UP000527232"/>
    </source>
</evidence>
<protein>
    <submittedName>
        <fullName evidence="5">LCN15 protein</fullName>
    </submittedName>
</protein>
<feature type="chain" id="PRO_5029749700" evidence="3">
    <location>
        <begin position="21"/>
        <end position="177"/>
    </location>
</feature>
<dbReference type="PANTHER" id="PTHR11430">
    <property type="entry name" value="LIPOCALIN"/>
    <property type="match status" value="1"/>
</dbReference>
<dbReference type="InterPro" id="IPR012674">
    <property type="entry name" value="Calycin"/>
</dbReference>
<sequence length="177" mass="19659">MTAVLPSLVLALLCLRWAGAEVPVQPDFNAEKFAGTWHVVAAFSNCSDFLKMKDVMKASITTVSFTPEGDLTMKVIWPVPDRCEKIERLFQRTGQAGHYTGTSQGKRDLRVMKTDYSVYAVTHEAMQSGQEFSIGLQLLTREQDVSPQLMEKFVELIPAMGLTKDTLAVLPKTGECQ</sequence>
<evidence type="ECO:0000313" key="5">
    <source>
        <dbReference type="EMBL" id="NXH65828.1"/>
    </source>
</evidence>
<dbReference type="OrthoDB" id="9627583at2759"/>
<dbReference type="Gene3D" id="2.40.128.20">
    <property type="match status" value="1"/>
</dbReference>
<dbReference type="InterPro" id="IPR000566">
    <property type="entry name" value="Lipocln_cytosolic_FA-bd_dom"/>
</dbReference>
<keyword evidence="6" id="KW-1185">Reference proteome</keyword>
<evidence type="ECO:0000256" key="2">
    <source>
        <dbReference type="RuleBase" id="RU003695"/>
    </source>
</evidence>
<evidence type="ECO:0000259" key="4">
    <source>
        <dbReference type="Pfam" id="PF00061"/>
    </source>
</evidence>
<dbReference type="SUPFAM" id="SSF50814">
    <property type="entry name" value="Lipocalins"/>
    <property type="match status" value="1"/>
</dbReference>
<name>A0A7K9LUI3_OCETE</name>
<dbReference type="InterPro" id="IPR022272">
    <property type="entry name" value="Lipocalin_CS"/>
</dbReference>
<reference evidence="5 6" key="1">
    <citation type="submission" date="2019-09" db="EMBL/GenBank/DDBJ databases">
        <title>Bird 10,000 Genomes (B10K) Project - Family phase.</title>
        <authorList>
            <person name="Zhang G."/>
        </authorList>
    </citation>
    <scope>NUCLEOTIDE SEQUENCE [LARGE SCALE GENOMIC DNA]</scope>
    <source>
        <strain evidence="5">B10K-DU-001-32</strain>
        <tissue evidence="5">Muscle</tissue>
    </source>
</reference>
<dbReference type="PRINTS" id="PR01254">
    <property type="entry name" value="PGNDSYNTHASE"/>
</dbReference>
<dbReference type="InterPro" id="IPR002345">
    <property type="entry name" value="Lipocalin"/>
</dbReference>
<accession>A0A7K9LUI3</accession>
<dbReference type="GO" id="GO:0036094">
    <property type="term" value="F:small molecule binding"/>
    <property type="evidence" value="ECO:0007669"/>
    <property type="project" value="InterPro"/>
</dbReference>
<organism evidence="5 6">
    <name type="scientific">Oceanodroma tethys</name>
    <name type="common">Wedge-rumped storm-petrel</name>
    <name type="synonym">Hydrobates tethys</name>
    <dbReference type="NCBI Taxonomy" id="79633"/>
    <lineage>
        <taxon>Eukaryota</taxon>
        <taxon>Metazoa</taxon>
        <taxon>Chordata</taxon>
        <taxon>Craniata</taxon>
        <taxon>Vertebrata</taxon>
        <taxon>Euteleostomi</taxon>
        <taxon>Archelosauria</taxon>
        <taxon>Archosauria</taxon>
        <taxon>Dinosauria</taxon>
        <taxon>Saurischia</taxon>
        <taxon>Theropoda</taxon>
        <taxon>Coelurosauria</taxon>
        <taxon>Aves</taxon>
        <taxon>Neognathae</taxon>
        <taxon>Neoaves</taxon>
        <taxon>Aequornithes</taxon>
        <taxon>Procellariiformes</taxon>
        <taxon>Hydrobatidae</taxon>
        <taxon>Oceanodroma</taxon>
    </lineage>
</organism>
<feature type="domain" description="Lipocalin/cytosolic fatty-acid binding" evidence="4">
    <location>
        <begin position="34"/>
        <end position="173"/>
    </location>
</feature>
<evidence type="ECO:0000256" key="1">
    <source>
        <dbReference type="ARBA" id="ARBA00006889"/>
    </source>
</evidence>
<feature type="non-terminal residue" evidence="5">
    <location>
        <position position="1"/>
    </location>
</feature>
<feature type="signal peptide" evidence="3">
    <location>
        <begin position="1"/>
        <end position="20"/>
    </location>
</feature>
<keyword evidence="3" id="KW-0732">Signal</keyword>
<dbReference type="PROSITE" id="PS00213">
    <property type="entry name" value="LIPOCALIN"/>
    <property type="match status" value="1"/>
</dbReference>
<dbReference type="Proteomes" id="UP000527232">
    <property type="component" value="Unassembled WGS sequence"/>
</dbReference>
<feature type="non-terminal residue" evidence="5">
    <location>
        <position position="177"/>
    </location>
</feature>
<proteinExistence type="inferred from homology"/>
<dbReference type="AlphaFoldDB" id="A0A7K9LUI3"/>
<gene>
    <name evidence="5" type="primary">Lcn15</name>
    <name evidence="5" type="ORF">HYDTET_R04458</name>
</gene>
<comment type="caution">
    <text evidence="5">The sequence shown here is derived from an EMBL/GenBank/DDBJ whole genome shotgun (WGS) entry which is preliminary data.</text>
</comment>
<dbReference type="PRINTS" id="PR00179">
    <property type="entry name" value="LIPOCALIN"/>
</dbReference>